<evidence type="ECO:0000256" key="2">
    <source>
        <dbReference type="ARBA" id="ARBA00022448"/>
    </source>
</evidence>
<keyword evidence="3 6" id="KW-0812">Transmembrane</keyword>
<feature type="transmembrane region" description="Helical" evidence="6">
    <location>
        <begin position="137"/>
        <end position="158"/>
    </location>
</feature>
<evidence type="ECO:0000313" key="8">
    <source>
        <dbReference type="Proteomes" id="UP001367676"/>
    </source>
</evidence>
<dbReference type="InterPro" id="IPR050930">
    <property type="entry name" value="MFS_Vesicular_Transporter"/>
</dbReference>
<sequence length="190" mass="21099">MKSNTIQKWRESKNLTILAVAVALCLDNMILTVVASISAETKHQNLMDETSQLGFMLASKSVVQLLFNPVIGPLTHKYEKQNYRRTIVYNYFPCLRLSLCRTLTSLIFPLTLLGLCCGLVEIALLPELGHLVDIRHSASYANVYAIGDFALCLGFSIAKIRGLNRDSSDESNDDEEENPITKEALVSCSV</sequence>
<proteinExistence type="predicted"/>
<feature type="transmembrane region" description="Helical" evidence="6">
    <location>
        <begin position="106"/>
        <end position="125"/>
    </location>
</feature>
<organism evidence="7 8">
    <name type="scientific">Parthenolecanium corni</name>
    <dbReference type="NCBI Taxonomy" id="536013"/>
    <lineage>
        <taxon>Eukaryota</taxon>
        <taxon>Metazoa</taxon>
        <taxon>Ecdysozoa</taxon>
        <taxon>Arthropoda</taxon>
        <taxon>Hexapoda</taxon>
        <taxon>Insecta</taxon>
        <taxon>Pterygota</taxon>
        <taxon>Neoptera</taxon>
        <taxon>Paraneoptera</taxon>
        <taxon>Hemiptera</taxon>
        <taxon>Sternorrhyncha</taxon>
        <taxon>Coccoidea</taxon>
        <taxon>Coccidae</taxon>
        <taxon>Parthenolecanium</taxon>
    </lineage>
</organism>
<dbReference type="InterPro" id="IPR036259">
    <property type="entry name" value="MFS_trans_sf"/>
</dbReference>
<evidence type="ECO:0000256" key="4">
    <source>
        <dbReference type="ARBA" id="ARBA00022989"/>
    </source>
</evidence>
<dbReference type="Proteomes" id="UP001367676">
    <property type="component" value="Unassembled WGS sequence"/>
</dbReference>
<evidence type="ECO:0000256" key="6">
    <source>
        <dbReference type="SAM" id="Phobius"/>
    </source>
</evidence>
<keyword evidence="5 6" id="KW-0472">Membrane</keyword>
<evidence type="ECO:0000256" key="5">
    <source>
        <dbReference type="ARBA" id="ARBA00023136"/>
    </source>
</evidence>
<protein>
    <submittedName>
        <fullName evidence="7">Uncharacterized protein</fullName>
    </submittedName>
</protein>
<evidence type="ECO:0000256" key="1">
    <source>
        <dbReference type="ARBA" id="ARBA00004141"/>
    </source>
</evidence>
<evidence type="ECO:0000313" key="7">
    <source>
        <dbReference type="EMBL" id="KAK7578282.1"/>
    </source>
</evidence>
<name>A0AAN9TB67_9HEMI</name>
<keyword evidence="4 6" id="KW-1133">Transmembrane helix</keyword>
<keyword evidence="2" id="KW-0813">Transport</keyword>
<dbReference type="SUPFAM" id="SSF103473">
    <property type="entry name" value="MFS general substrate transporter"/>
    <property type="match status" value="1"/>
</dbReference>
<evidence type="ECO:0000256" key="3">
    <source>
        <dbReference type="ARBA" id="ARBA00022692"/>
    </source>
</evidence>
<dbReference type="GO" id="GO:0005335">
    <property type="term" value="F:serotonin:sodium:chloride symporter activity"/>
    <property type="evidence" value="ECO:0007669"/>
    <property type="project" value="TreeGrafter"/>
</dbReference>
<dbReference type="EMBL" id="JBBCAQ010000035">
    <property type="protein sequence ID" value="KAK7578282.1"/>
    <property type="molecule type" value="Genomic_DNA"/>
</dbReference>
<dbReference type="PANTHER" id="PTHR23506:SF23">
    <property type="entry name" value="GH10249P"/>
    <property type="match status" value="1"/>
</dbReference>
<dbReference type="GO" id="GO:0015842">
    <property type="term" value="P:aminergic neurotransmitter loading into synaptic vesicle"/>
    <property type="evidence" value="ECO:0007669"/>
    <property type="project" value="TreeGrafter"/>
</dbReference>
<comment type="caution">
    <text evidence="7">The sequence shown here is derived from an EMBL/GenBank/DDBJ whole genome shotgun (WGS) entry which is preliminary data.</text>
</comment>
<dbReference type="PANTHER" id="PTHR23506">
    <property type="entry name" value="GH10249P"/>
    <property type="match status" value="1"/>
</dbReference>
<dbReference type="GO" id="GO:0030672">
    <property type="term" value="C:synaptic vesicle membrane"/>
    <property type="evidence" value="ECO:0007669"/>
    <property type="project" value="TreeGrafter"/>
</dbReference>
<gene>
    <name evidence="7" type="ORF">V9T40_010487</name>
</gene>
<keyword evidence="8" id="KW-1185">Reference proteome</keyword>
<accession>A0AAN9TB67</accession>
<reference evidence="7 8" key="1">
    <citation type="submission" date="2024-03" db="EMBL/GenBank/DDBJ databases">
        <title>Adaptation during the transition from Ophiocordyceps entomopathogen to insect associate is accompanied by gene loss and intensified selection.</title>
        <authorList>
            <person name="Ward C.M."/>
            <person name="Onetto C.A."/>
            <person name="Borneman A.R."/>
        </authorList>
    </citation>
    <scope>NUCLEOTIDE SEQUENCE [LARGE SCALE GENOMIC DNA]</scope>
    <source>
        <strain evidence="7">AWRI1</strain>
        <tissue evidence="7">Single Adult Female</tissue>
    </source>
</reference>
<dbReference type="GO" id="GO:0043195">
    <property type="term" value="C:terminal bouton"/>
    <property type="evidence" value="ECO:0007669"/>
    <property type="project" value="TreeGrafter"/>
</dbReference>
<comment type="subcellular location">
    <subcellularLocation>
        <location evidence="1">Membrane</location>
        <topology evidence="1">Multi-pass membrane protein</topology>
    </subcellularLocation>
</comment>
<dbReference type="AlphaFoldDB" id="A0AAN9TB67"/>